<evidence type="ECO:0000313" key="2">
    <source>
        <dbReference type="Proteomes" id="UP000039660"/>
    </source>
</evidence>
<protein>
    <submittedName>
        <fullName evidence="1">Uncharacterized protein</fullName>
    </submittedName>
</protein>
<name>A0A0T7GVA3_NEOGA</name>
<gene>
    <name evidence="1" type="ORF">NGAL_HAMBI1189_38350</name>
</gene>
<evidence type="ECO:0000313" key="1">
    <source>
        <dbReference type="EMBL" id="CDZ51173.1"/>
    </source>
</evidence>
<sequence>MLSPYAIDKLLRYFDAIDRHVTRYMTYPRPRDEESMTAMLIDLLDEDVQLHEGIGYNIRDLRDDLSAASDPTSVAFNLETHKYRKDFENLVSQADLGLIIRYENNYEPALSGQRSWLLQAKRVYETKHDPNRRYEPRAKFNSFDADQDARIRELVRFVDDDFFRYLLYCPRPDGLDQRTKNELSYLRSRALRLEIFDYASGLQVRDDVLNGSHTLAAGMFVADIEGCPKTLGEVHAGLLKTATPLSWFIVQHIPGGESHLRGRLSDGTGLRQGIELHRGSDDLVSMIVRGDEEVVGIISEKLAERRWAGRMLPAATLTITISAGEPADRDRPRWDLVD</sequence>
<accession>A0A0T7GVA3</accession>
<proteinExistence type="predicted"/>
<dbReference type="AlphaFoldDB" id="A0A0T7GVA3"/>
<dbReference type="Proteomes" id="UP000039660">
    <property type="component" value="Unassembled WGS sequence"/>
</dbReference>
<dbReference type="EMBL" id="CCRK01000009">
    <property type="protein sequence ID" value="CDZ51173.1"/>
    <property type="molecule type" value="Genomic_DNA"/>
</dbReference>
<reference evidence="1 2" key="1">
    <citation type="submission" date="2014-08" db="EMBL/GenBank/DDBJ databases">
        <authorList>
            <person name="Chen Y.-H."/>
        </authorList>
    </citation>
    <scope>NUCLEOTIDE SEQUENCE [LARGE SCALE GENOMIC DNA]</scope>
</reference>
<organism evidence="1 2">
    <name type="scientific">Neorhizobium galegae bv. officinalis</name>
    <dbReference type="NCBI Taxonomy" id="323656"/>
    <lineage>
        <taxon>Bacteria</taxon>
        <taxon>Pseudomonadati</taxon>
        <taxon>Pseudomonadota</taxon>
        <taxon>Alphaproteobacteria</taxon>
        <taxon>Hyphomicrobiales</taxon>
        <taxon>Rhizobiaceae</taxon>
        <taxon>Rhizobium/Agrobacterium group</taxon>
        <taxon>Neorhizobium</taxon>
    </lineage>
</organism>